<sequence length="391" mass="41186" precursor="true">MLQKCSTKCSIKFSTKRLLLVSTVAVVNLGMISIGEISAQTESNPKKTTSSDPQNSTKSAPTAKSPTVKSPTVKSPTVKNVAQNKVTKTTNPKNKVTNPPVLQNRLPFTAKDLQQPTIAYKPSSSIKISTKPDSSLVEAVQNKIAQTEPTSNSPFIKIEPLSIKPSYYPGLNAGTPSGFGLETGDAFVGLFAATAGKLRDRVDGSIALATGIGDANKYFAVEGVFNINSIRSFASNGSFDLKVHKIIYGDAENQVGVAVGWTNFANYGINAGGTPSSVYGVATLSRLTDPSSKDNPKPLVISAGVGGGTYRKSDSNGGVGVFGSIGYLLDPQWAVSSAWSGQGLNFAVGFLPDRTLPLNINLTYSDVTNNSNAGTQLILGITYGFNYLGRR</sequence>
<evidence type="ECO:0000313" key="3">
    <source>
        <dbReference type="Proteomes" id="UP000011201"/>
    </source>
</evidence>
<feature type="compositionally biased region" description="Polar residues" evidence="1">
    <location>
        <begin position="41"/>
        <end position="83"/>
    </location>
</feature>
<proteinExistence type="predicted"/>
<organism evidence="2 3">
    <name type="scientific">Pseudanabaena biceps PCC 7429</name>
    <dbReference type="NCBI Taxonomy" id="927668"/>
    <lineage>
        <taxon>Bacteria</taxon>
        <taxon>Bacillati</taxon>
        <taxon>Cyanobacteriota</taxon>
        <taxon>Cyanophyceae</taxon>
        <taxon>Pseudanabaenales</taxon>
        <taxon>Pseudanabaenaceae</taxon>
        <taxon>Pseudanabaena</taxon>
    </lineage>
</organism>
<protein>
    <submittedName>
        <fullName evidence="2">Uncharacterized protein</fullName>
    </submittedName>
</protein>
<keyword evidence="3" id="KW-1185">Reference proteome</keyword>
<accession>L8MX74</accession>
<comment type="caution">
    <text evidence="2">The sequence shown here is derived from an EMBL/GenBank/DDBJ whole genome shotgun (WGS) entry which is preliminary data.</text>
</comment>
<dbReference type="Proteomes" id="UP000011201">
    <property type="component" value="Unassembled WGS sequence"/>
</dbReference>
<dbReference type="PATRIC" id="fig|927668.3.peg.4346"/>
<feature type="compositionally biased region" description="Low complexity" evidence="1">
    <location>
        <begin position="84"/>
        <end position="101"/>
    </location>
</feature>
<dbReference type="AlphaFoldDB" id="L8MX74"/>
<evidence type="ECO:0000256" key="1">
    <source>
        <dbReference type="SAM" id="MobiDB-lite"/>
    </source>
</evidence>
<name>L8MX74_9CYAN</name>
<evidence type="ECO:0000313" key="2">
    <source>
        <dbReference type="EMBL" id="ELS31060.1"/>
    </source>
</evidence>
<feature type="region of interest" description="Disordered" evidence="1">
    <location>
        <begin position="41"/>
        <end position="108"/>
    </location>
</feature>
<reference evidence="2 3" key="1">
    <citation type="journal article" date="2013" name="Proc. Natl. Acad. Sci. U.S.A.">
        <title>Improving the coverage of the cyanobacterial phylum using diversity-driven genome sequencing.</title>
        <authorList>
            <person name="Shih P.M."/>
            <person name="Wu D."/>
            <person name="Latifi A."/>
            <person name="Axen S.D."/>
            <person name="Fewer D.P."/>
            <person name="Talla E."/>
            <person name="Calteau A."/>
            <person name="Cai F."/>
            <person name="Tandeau de Marsac N."/>
            <person name="Rippka R."/>
            <person name="Herdman M."/>
            <person name="Sivonen K."/>
            <person name="Coursin T."/>
            <person name="Laurent T."/>
            <person name="Goodwin L."/>
            <person name="Nolan M."/>
            <person name="Davenport K.W."/>
            <person name="Han C.S."/>
            <person name="Rubin E.M."/>
            <person name="Eisen J.A."/>
            <person name="Woyke T."/>
            <person name="Gugger M."/>
            <person name="Kerfeld C.A."/>
        </authorList>
    </citation>
    <scope>NUCLEOTIDE SEQUENCE [LARGE SCALE GENOMIC DNA]</scope>
    <source>
        <strain evidence="2 3">PCC 7429</strain>
    </source>
</reference>
<gene>
    <name evidence="2" type="ORF">Pse7429DRAFT_3892</name>
</gene>
<dbReference type="EMBL" id="ALWB01000213">
    <property type="protein sequence ID" value="ELS31060.1"/>
    <property type="molecule type" value="Genomic_DNA"/>
</dbReference>